<reference evidence="2" key="1">
    <citation type="submission" date="2016-07" db="EMBL/GenBank/DDBJ databases">
        <authorList>
            <person name="Bretaudeau A."/>
        </authorList>
    </citation>
    <scope>NUCLEOTIDE SEQUENCE</scope>
    <source>
        <strain evidence="2">Rice</strain>
        <tissue evidence="2">Whole body</tissue>
    </source>
</reference>
<sequence length="71" mass="7504">MPDSVLLLRPGNRTPDPLSGSRTWNHTTNEAVIKINTVTRSLPKGSSLAKAPTAFPVMAAVIHVSLKLGNG</sequence>
<dbReference type="AlphaFoldDB" id="A0A2H1WDK3"/>
<evidence type="ECO:0000313" key="2">
    <source>
        <dbReference type="EMBL" id="SOQ51046.1"/>
    </source>
</evidence>
<organism evidence="2">
    <name type="scientific">Spodoptera frugiperda</name>
    <name type="common">Fall armyworm</name>
    <dbReference type="NCBI Taxonomy" id="7108"/>
    <lineage>
        <taxon>Eukaryota</taxon>
        <taxon>Metazoa</taxon>
        <taxon>Ecdysozoa</taxon>
        <taxon>Arthropoda</taxon>
        <taxon>Hexapoda</taxon>
        <taxon>Insecta</taxon>
        <taxon>Pterygota</taxon>
        <taxon>Neoptera</taxon>
        <taxon>Endopterygota</taxon>
        <taxon>Lepidoptera</taxon>
        <taxon>Glossata</taxon>
        <taxon>Ditrysia</taxon>
        <taxon>Noctuoidea</taxon>
        <taxon>Noctuidae</taxon>
        <taxon>Amphipyrinae</taxon>
        <taxon>Spodoptera</taxon>
    </lineage>
</organism>
<evidence type="ECO:0000256" key="1">
    <source>
        <dbReference type="SAM" id="MobiDB-lite"/>
    </source>
</evidence>
<accession>A0A2H1WDK3</accession>
<feature type="region of interest" description="Disordered" evidence="1">
    <location>
        <begin position="1"/>
        <end position="24"/>
    </location>
</feature>
<proteinExistence type="predicted"/>
<gene>
    <name evidence="2" type="ORF">SFRICE_013074</name>
</gene>
<protein>
    <submittedName>
        <fullName evidence="2">SFRICE_013074</fullName>
    </submittedName>
</protein>
<dbReference type="EMBL" id="ODYU01007885">
    <property type="protein sequence ID" value="SOQ51046.1"/>
    <property type="molecule type" value="Genomic_DNA"/>
</dbReference>
<name>A0A2H1WDK3_SPOFR</name>